<dbReference type="GO" id="GO:0006006">
    <property type="term" value="P:glucose metabolic process"/>
    <property type="evidence" value="ECO:0007669"/>
    <property type="project" value="UniProtKB-KW"/>
</dbReference>
<dbReference type="AlphaFoldDB" id="A6DIS3"/>
<organism evidence="3 4">
    <name type="scientific">Lentisphaera araneosa HTCC2155</name>
    <dbReference type="NCBI Taxonomy" id="313628"/>
    <lineage>
        <taxon>Bacteria</taxon>
        <taxon>Pseudomonadati</taxon>
        <taxon>Lentisphaerota</taxon>
        <taxon>Lentisphaeria</taxon>
        <taxon>Lentisphaerales</taxon>
        <taxon>Lentisphaeraceae</taxon>
        <taxon>Lentisphaera</taxon>
    </lineage>
</organism>
<gene>
    <name evidence="3" type="ORF">LNTAR_10601</name>
</gene>
<comment type="caution">
    <text evidence="3">The sequence shown here is derived from an EMBL/GenBank/DDBJ whole genome shotgun (WGS) entry which is preliminary data.</text>
</comment>
<evidence type="ECO:0000256" key="1">
    <source>
        <dbReference type="ARBA" id="ARBA00005564"/>
    </source>
</evidence>
<dbReference type="Pfam" id="PF10282">
    <property type="entry name" value="Lactonase"/>
    <property type="match status" value="1"/>
</dbReference>
<evidence type="ECO:0000313" key="3">
    <source>
        <dbReference type="EMBL" id="EDM28359.1"/>
    </source>
</evidence>
<keyword evidence="4" id="KW-1185">Reference proteome</keyword>
<dbReference type="PANTHER" id="PTHR30344:SF1">
    <property type="entry name" value="6-PHOSPHOGLUCONOLACTONASE"/>
    <property type="match status" value="1"/>
</dbReference>
<dbReference type="InterPro" id="IPR050282">
    <property type="entry name" value="Cycloisomerase_2"/>
</dbReference>
<accession>A6DIS3</accession>
<dbReference type="InterPro" id="IPR011048">
    <property type="entry name" value="Haem_d1_sf"/>
</dbReference>
<dbReference type="InterPro" id="IPR019405">
    <property type="entry name" value="Lactonase_7-beta_prop"/>
</dbReference>
<proteinExistence type="inferred from homology"/>
<evidence type="ECO:0000256" key="2">
    <source>
        <dbReference type="ARBA" id="ARBA00022526"/>
    </source>
</evidence>
<dbReference type="Proteomes" id="UP000004947">
    <property type="component" value="Unassembled WGS sequence"/>
</dbReference>
<name>A6DIS3_9BACT</name>
<reference evidence="3 4" key="1">
    <citation type="journal article" date="2010" name="J. Bacteriol.">
        <title>Genome sequence of Lentisphaera araneosa HTCC2155T, the type species of the order Lentisphaerales in the phylum Lentisphaerae.</title>
        <authorList>
            <person name="Thrash J.C."/>
            <person name="Cho J.C."/>
            <person name="Vergin K.L."/>
            <person name="Morris R.M."/>
            <person name="Giovannoni S.J."/>
        </authorList>
    </citation>
    <scope>NUCLEOTIDE SEQUENCE [LARGE SCALE GENOMIC DNA]</scope>
    <source>
        <strain evidence="3 4">HTCC2155</strain>
    </source>
</reference>
<dbReference type="EMBL" id="ABCK01000005">
    <property type="protein sequence ID" value="EDM28359.1"/>
    <property type="molecule type" value="Genomic_DNA"/>
</dbReference>
<keyword evidence="2" id="KW-0119">Carbohydrate metabolism</keyword>
<evidence type="ECO:0000313" key="4">
    <source>
        <dbReference type="Proteomes" id="UP000004947"/>
    </source>
</evidence>
<dbReference type="eggNOG" id="COG2706">
    <property type="taxonomic scope" value="Bacteria"/>
</dbReference>
<dbReference type="InterPro" id="IPR015943">
    <property type="entry name" value="WD40/YVTN_repeat-like_dom_sf"/>
</dbReference>
<dbReference type="SUPFAM" id="SSF51004">
    <property type="entry name" value="C-terminal (heme d1) domain of cytochrome cd1-nitrite reductase"/>
    <property type="match status" value="1"/>
</dbReference>
<dbReference type="Gene3D" id="2.130.10.10">
    <property type="entry name" value="YVTN repeat-like/Quinoprotein amine dehydrogenase"/>
    <property type="match status" value="1"/>
</dbReference>
<dbReference type="STRING" id="313628.LNTAR_10601"/>
<evidence type="ECO:0008006" key="5">
    <source>
        <dbReference type="Google" id="ProtNLM"/>
    </source>
</evidence>
<dbReference type="GO" id="GO:0017057">
    <property type="term" value="F:6-phosphogluconolactonase activity"/>
    <property type="evidence" value="ECO:0007669"/>
    <property type="project" value="TreeGrafter"/>
</dbReference>
<dbReference type="RefSeq" id="WP_007277802.1">
    <property type="nucleotide sequence ID" value="NZ_ABCK01000005.1"/>
</dbReference>
<keyword evidence="2" id="KW-0313">Glucose metabolism</keyword>
<comment type="similarity">
    <text evidence="1">Belongs to the cycloisomerase 2 family.</text>
</comment>
<protein>
    <recommendedName>
        <fullName evidence="5">6-phosphogluconolactonase</fullName>
    </recommendedName>
</protein>
<dbReference type="PANTHER" id="PTHR30344">
    <property type="entry name" value="6-PHOSPHOGLUCONOLACTONASE-RELATED"/>
    <property type="match status" value="1"/>
</dbReference>
<dbReference type="PROSITE" id="PS51257">
    <property type="entry name" value="PROKAR_LIPOPROTEIN"/>
    <property type="match status" value="1"/>
</dbReference>
<dbReference type="OrthoDB" id="9790815at2"/>
<sequence length="368" mass="40868">MNRRTFIQASSLTVLASSCATSKSQEKHGSYFVGGGSGKNGGLHLYKTCATGENIELLSIAGEGESHGFQVYHNDTLYSCATRGAKKEQVHSIEAYKLNTKENTLEKISSFETAAKLCHVAAHGSLLVVTAYGGNYIESFQLGESGEIQKQLQKYSFTGGSKVNPKRQNSPHPHCFTFDNEGKFGFMPDLGRDLMQAFQVVNNKLIYRHDLDYKSAPGSGPRHFTFHPDGKRAYLINELDFTLTAFIYQEGQLTETDNKRCLPTDFTEWNSCADVHVHPNGHYVYASNRGHNSLAIFKIAYDKIEFLKNESTMGEIPRNFGIYDDFALVANQSSDNIVLFDLDAETGMLTYKSKTEGIGRPSCVNLID</sequence>